<evidence type="ECO:0000313" key="8">
    <source>
        <dbReference type="Proteomes" id="UP000054350"/>
    </source>
</evidence>
<evidence type="ECO:0000259" key="6">
    <source>
        <dbReference type="PROSITE" id="PS50222"/>
    </source>
</evidence>
<comment type="subcellular location">
    <subcellularLocation>
        <location evidence="1">Cytoplasm</location>
    </subcellularLocation>
</comment>
<feature type="domain" description="EF-hand" evidence="6">
    <location>
        <begin position="10"/>
        <end position="45"/>
    </location>
</feature>
<dbReference type="GO" id="GO:0043226">
    <property type="term" value="C:organelle"/>
    <property type="evidence" value="ECO:0007669"/>
    <property type="project" value="UniProtKB-ARBA"/>
</dbReference>
<dbReference type="SMART" id="SM00054">
    <property type="entry name" value="EFh"/>
    <property type="match status" value="5"/>
</dbReference>
<reference evidence="8" key="2">
    <citation type="submission" date="2009-11" db="EMBL/GenBank/DDBJ databases">
        <title>The Genome Sequence of Allomyces macrogynus strain ATCC 38327.</title>
        <authorList>
            <consortium name="The Broad Institute Genome Sequencing Platform"/>
            <person name="Russ C."/>
            <person name="Cuomo C."/>
            <person name="Shea T."/>
            <person name="Young S.K."/>
            <person name="Zeng Q."/>
            <person name="Koehrsen M."/>
            <person name="Haas B."/>
            <person name="Borodovsky M."/>
            <person name="Guigo R."/>
            <person name="Alvarado L."/>
            <person name="Berlin A."/>
            <person name="Borenstein D."/>
            <person name="Chen Z."/>
            <person name="Engels R."/>
            <person name="Freedman E."/>
            <person name="Gellesch M."/>
            <person name="Goldberg J."/>
            <person name="Griggs A."/>
            <person name="Gujja S."/>
            <person name="Heiman D."/>
            <person name="Hepburn T."/>
            <person name="Howarth C."/>
            <person name="Jen D."/>
            <person name="Larson L."/>
            <person name="Lewis B."/>
            <person name="Mehta T."/>
            <person name="Park D."/>
            <person name="Pearson M."/>
            <person name="Roberts A."/>
            <person name="Saif S."/>
            <person name="Shenoy N."/>
            <person name="Sisk P."/>
            <person name="Stolte C."/>
            <person name="Sykes S."/>
            <person name="Walk T."/>
            <person name="White J."/>
            <person name="Yandava C."/>
            <person name="Burger G."/>
            <person name="Gray M.W."/>
            <person name="Holland P.W.H."/>
            <person name="King N."/>
            <person name="Lang F.B.F."/>
            <person name="Roger A.J."/>
            <person name="Ruiz-Trillo I."/>
            <person name="Lander E."/>
            <person name="Nusbaum C."/>
        </authorList>
    </citation>
    <scope>NUCLEOTIDE SEQUENCE [LARGE SCALE GENOMIC DNA]</scope>
    <source>
        <strain evidence="8">ATCC 38327</strain>
    </source>
</reference>
<dbReference type="Gene3D" id="1.10.238.10">
    <property type="entry name" value="EF-hand"/>
    <property type="match status" value="1"/>
</dbReference>
<evidence type="ECO:0000256" key="1">
    <source>
        <dbReference type="ARBA" id="ARBA00004496"/>
    </source>
</evidence>
<keyword evidence="3" id="KW-0479">Metal-binding</keyword>
<evidence type="ECO:0000256" key="4">
    <source>
        <dbReference type="ARBA" id="ARBA00022737"/>
    </source>
</evidence>
<dbReference type="AlphaFoldDB" id="A0A0L0RXJ6"/>
<feature type="domain" description="EF-hand" evidence="6">
    <location>
        <begin position="77"/>
        <end position="112"/>
    </location>
</feature>
<dbReference type="InterPro" id="IPR002048">
    <property type="entry name" value="EF_hand_dom"/>
</dbReference>
<dbReference type="InterPro" id="IPR051426">
    <property type="entry name" value="Peflin/Sorcin_CaBP"/>
</dbReference>
<proteinExistence type="predicted"/>
<dbReference type="EMBL" id="GG745328">
    <property type="protein sequence ID" value="KNE54776.1"/>
    <property type="molecule type" value="Genomic_DNA"/>
</dbReference>
<evidence type="ECO:0000256" key="3">
    <source>
        <dbReference type="ARBA" id="ARBA00022723"/>
    </source>
</evidence>
<gene>
    <name evidence="7" type="ORF">AMAG_00730</name>
</gene>
<keyword evidence="5" id="KW-0106">Calcium</keyword>
<evidence type="ECO:0000256" key="5">
    <source>
        <dbReference type="ARBA" id="ARBA00022837"/>
    </source>
</evidence>
<dbReference type="PANTHER" id="PTHR46212">
    <property type="entry name" value="PEFLIN"/>
    <property type="match status" value="1"/>
</dbReference>
<dbReference type="InterPro" id="IPR011992">
    <property type="entry name" value="EF-hand-dom_pair"/>
</dbReference>
<keyword evidence="2" id="KW-0963">Cytoplasm</keyword>
<dbReference type="OMA" id="RDTDQTG"/>
<dbReference type="GO" id="GO:0005509">
    <property type="term" value="F:calcium ion binding"/>
    <property type="evidence" value="ECO:0007669"/>
    <property type="project" value="InterPro"/>
</dbReference>
<dbReference type="Pfam" id="PF13499">
    <property type="entry name" value="EF-hand_7"/>
    <property type="match status" value="2"/>
</dbReference>
<name>A0A0L0RXJ6_ALLM3</name>
<evidence type="ECO:0000256" key="2">
    <source>
        <dbReference type="ARBA" id="ARBA00022490"/>
    </source>
</evidence>
<dbReference type="Proteomes" id="UP000054350">
    <property type="component" value="Unassembled WGS sequence"/>
</dbReference>
<protein>
    <recommendedName>
        <fullName evidence="6">EF-hand domain-containing protein</fullName>
    </recommendedName>
</protein>
<dbReference type="PROSITE" id="PS00018">
    <property type="entry name" value="EF_HAND_1"/>
    <property type="match status" value="1"/>
</dbReference>
<dbReference type="GO" id="GO:0048306">
    <property type="term" value="F:calcium-dependent protein binding"/>
    <property type="evidence" value="ECO:0007669"/>
    <property type="project" value="UniProtKB-ARBA"/>
</dbReference>
<dbReference type="GO" id="GO:0005737">
    <property type="term" value="C:cytoplasm"/>
    <property type="evidence" value="ECO:0007669"/>
    <property type="project" value="UniProtKB-SubCell"/>
</dbReference>
<dbReference type="PROSITE" id="PS50222">
    <property type="entry name" value="EF_HAND_2"/>
    <property type="match status" value="2"/>
</dbReference>
<dbReference type="eggNOG" id="KOG0037">
    <property type="taxonomic scope" value="Eukaryota"/>
</dbReference>
<dbReference type="SUPFAM" id="SSF47473">
    <property type="entry name" value="EF-hand"/>
    <property type="match status" value="1"/>
</dbReference>
<sequence length="178" mass="20664">MSVPRPPPPGADPMLWQYFQAVDRDGNGGITADELQRVLYNNGQIPFNEETVRLMVGMFDHDQSGTINFNEFSRLWQHIQEWYGVFNNFDMDKSGSIDKAELSRAFLIFGYNLPEALIDLLLRKYDRFGRGSITLDAFIQCCVTIRSLTESFQRFDTDRDGWVNLDYHNFLHLVLANR</sequence>
<keyword evidence="8" id="KW-1185">Reference proteome</keyword>
<accession>A0A0L0RXJ6</accession>
<keyword evidence="4" id="KW-0677">Repeat</keyword>
<dbReference type="PANTHER" id="PTHR46212:SF3">
    <property type="entry name" value="GH27120P"/>
    <property type="match status" value="1"/>
</dbReference>
<dbReference type="FunFam" id="1.10.238.10:FF:000178">
    <property type="entry name" value="Calmodulin-2 A"/>
    <property type="match status" value="1"/>
</dbReference>
<dbReference type="InterPro" id="IPR018247">
    <property type="entry name" value="EF_Hand_1_Ca_BS"/>
</dbReference>
<dbReference type="VEuPathDB" id="FungiDB:AMAG_00730"/>
<organism evidence="7 8">
    <name type="scientific">Allomyces macrogynus (strain ATCC 38327)</name>
    <name type="common">Allomyces javanicus var. macrogynus</name>
    <dbReference type="NCBI Taxonomy" id="578462"/>
    <lineage>
        <taxon>Eukaryota</taxon>
        <taxon>Fungi</taxon>
        <taxon>Fungi incertae sedis</taxon>
        <taxon>Blastocladiomycota</taxon>
        <taxon>Blastocladiomycetes</taxon>
        <taxon>Blastocladiales</taxon>
        <taxon>Blastocladiaceae</taxon>
        <taxon>Allomyces</taxon>
    </lineage>
</organism>
<reference evidence="7 8" key="1">
    <citation type="submission" date="2009-11" db="EMBL/GenBank/DDBJ databases">
        <title>Annotation of Allomyces macrogynus ATCC 38327.</title>
        <authorList>
            <consortium name="The Broad Institute Genome Sequencing Platform"/>
            <person name="Russ C."/>
            <person name="Cuomo C."/>
            <person name="Burger G."/>
            <person name="Gray M.W."/>
            <person name="Holland P.W.H."/>
            <person name="King N."/>
            <person name="Lang F.B.F."/>
            <person name="Roger A.J."/>
            <person name="Ruiz-Trillo I."/>
            <person name="Young S.K."/>
            <person name="Zeng Q."/>
            <person name="Gargeya S."/>
            <person name="Fitzgerald M."/>
            <person name="Haas B."/>
            <person name="Abouelleil A."/>
            <person name="Alvarado L."/>
            <person name="Arachchi H.M."/>
            <person name="Berlin A."/>
            <person name="Chapman S.B."/>
            <person name="Gearin G."/>
            <person name="Goldberg J."/>
            <person name="Griggs A."/>
            <person name="Gujja S."/>
            <person name="Hansen M."/>
            <person name="Heiman D."/>
            <person name="Howarth C."/>
            <person name="Larimer J."/>
            <person name="Lui A."/>
            <person name="MacDonald P.J.P."/>
            <person name="McCowen C."/>
            <person name="Montmayeur A."/>
            <person name="Murphy C."/>
            <person name="Neiman D."/>
            <person name="Pearson M."/>
            <person name="Priest M."/>
            <person name="Roberts A."/>
            <person name="Saif S."/>
            <person name="Shea T."/>
            <person name="Sisk P."/>
            <person name="Stolte C."/>
            <person name="Sykes S."/>
            <person name="Wortman J."/>
            <person name="Nusbaum C."/>
            <person name="Birren B."/>
        </authorList>
    </citation>
    <scope>NUCLEOTIDE SEQUENCE [LARGE SCALE GENOMIC DNA]</scope>
    <source>
        <strain evidence="7 8">ATCC 38327</strain>
    </source>
</reference>
<dbReference type="STRING" id="578462.A0A0L0RXJ6"/>
<evidence type="ECO:0000313" key="7">
    <source>
        <dbReference type="EMBL" id="KNE54776.1"/>
    </source>
</evidence>
<dbReference type="OrthoDB" id="186625at2759"/>